<comment type="subcellular location">
    <subcellularLocation>
        <location evidence="1">Cell membrane</location>
        <topology evidence="1">Multi-pass membrane protein</topology>
    </subcellularLocation>
</comment>
<evidence type="ECO:0000313" key="10">
    <source>
        <dbReference type="Proteomes" id="UP001174196"/>
    </source>
</evidence>
<evidence type="ECO:0000313" key="9">
    <source>
        <dbReference type="EMBL" id="MDN4592389.1"/>
    </source>
</evidence>
<feature type="transmembrane region" description="Helical" evidence="7">
    <location>
        <begin position="347"/>
        <end position="366"/>
    </location>
</feature>
<dbReference type="Gene3D" id="1.20.1250.20">
    <property type="entry name" value="MFS general substrate transporter like domains"/>
    <property type="match status" value="2"/>
</dbReference>
<comment type="caution">
    <text evidence="9">The sequence shown here is derived from an EMBL/GenBank/DDBJ whole genome shotgun (WGS) entry which is preliminary data.</text>
</comment>
<dbReference type="CDD" id="cd17477">
    <property type="entry name" value="MFS_YcaD_like"/>
    <property type="match status" value="1"/>
</dbReference>
<dbReference type="PROSITE" id="PS00216">
    <property type="entry name" value="SUGAR_TRANSPORT_1"/>
    <property type="match status" value="1"/>
</dbReference>
<dbReference type="Proteomes" id="UP001174196">
    <property type="component" value="Unassembled WGS sequence"/>
</dbReference>
<evidence type="ECO:0000256" key="3">
    <source>
        <dbReference type="ARBA" id="ARBA00022475"/>
    </source>
</evidence>
<feature type="transmembrane region" description="Helical" evidence="7">
    <location>
        <begin position="178"/>
        <end position="198"/>
    </location>
</feature>
<keyword evidence="5 7" id="KW-1133">Transmembrane helix</keyword>
<feature type="transmembrane region" description="Helical" evidence="7">
    <location>
        <begin position="219"/>
        <end position="236"/>
    </location>
</feature>
<dbReference type="PROSITE" id="PS50850">
    <property type="entry name" value="MFS"/>
    <property type="match status" value="1"/>
</dbReference>
<dbReference type="InterPro" id="IPR047200">
    <property type="entry name" value="MFS_YcaD-like"/>
</dbReference>
<reference evidence="9" key="1">
    <citation type="submission" date="2022-08" db="EMBL/GenBank/DDBJ databases">
        <title>Polycladomyces zharkentsis sp. nov., a novel thermophilic CMC and starch-degrading bacterium isolated from a geothermal spring in Kazakhstan.</title>
        <authorList>
            <person name="Mashzhan A."/>
            <person name="Kistaubaeva A."/>
            <person name="Javier-Lopez R."/>
            <person name="Birkeland N.-K."/>
        </authorList>
    </citation>
    <scope>NUCLEOTIDE SEQUENCE</scope>
    <source>
        <strain evidence="9">KSR 13</strain>
    </source>
</reference>
<feature type="transmembrane region" description="Helical" evidence="7">
    <location>
        <begin position="28"/>
        <end position="48"/>
    </location>
</feature>
<feature type="transmembrane region" description="Helical" evidence="7">
    <location>
        <begin position="256"/>
        <end position="276"/>
    </location>
</feature>
<keyword evidence="4 7" id="KW-0812">Transmembrane</keyword>
<feature type="domain" description="Major facilitator superfamily (MFS) profile" evidence="8">
    <location>
        <begin position="27"/>
        <end position="401"/>
    </location>
</feature>
<evidence type="ECO:0000256" key="5">
    <source>
        <dbReference type="ARBA" id="ARBA00022989"/>
    </source>
</evidence>
<dbReference type="SUPFAM" id="SSF103473">
    <property type="entry name" value="MFS general substrate transporter"/>
    <property type="match status" value="1"/>
</dbReference>
<keyword evidence="10" id="KW-1185">Reference proteome</keyword>
<sequence length="411" mass="44540">MLSLDKWKRKKIGWSGRVMVQSWSEKRFRILVAIVMAAGFTQGLLIPLLSTLLEQQGVSSSINGLNTAALYLGILLFAPISGWLVPRWGYRKVIVTGIVMTTVAFFLFPLTTSMMAWVFLRFMVGSGDSMLHYATGLWITSTCPSGIRGRRISQYGLSYGLGFGLGPLGMNLLSFGQWVPFVVMGVLLAVVLALTMMLEAGAPPTEKKEHRERAQLGEIYRLGLVALCPAILYGFLEACLSGSFPVYGLREGLSTAWISALLSAFVWGSLLFQIPLGILSDRFGRKQVLMTVCTLGAVGMSLVPFFMGRPTMLLVLFALTGGLIGSLFSLGLAFLSDILPASRLPQANAIATAHFSVGSMVGPYIGGTLIQYWGGGSMFYFLAFTLLGFVLLALFYRPSDKTGTPVTSKVA</sequence>
<evidence type="ECO:0000256" key="1">
    <source>
        <dbReference type="ARBA" id="ARBA00004651"/>
    </source>
</evidence>
<proteinExistence type="predicted"/>
<accession>A0ABT8IHY0</accession>
<protein>
    <submittedName>
        <fullName evidence="9">MFS transporter</fullName>
    </submittedName>
</protein>
<gene>
    <name evidence="9" type="ORF">NWF35_00370</name>
</gene>
<dbReference type="InterPro" id="IPR024989">
    <property type="entry name" value="MFS_assoc_dom"/>
</dbReference>
<dbReference type="Pfam" id="PF07690">
    <property type="entry name" value="MFS_1"/>
    <property type="match status" value="1"/>
</dbReference>
<feature type="transmembrane region" description="Helical" evidence="7">
    <location>
        <begin position="313"/>
        <end position="335"/>
    </location>
</feature>
<dbReference type="InterPro" id="IPR011701">
    <property type="entry name" value="MFS"/>
</dbReference>
<dbReference type="InterPro" id="IPR005829">
    <property type="entry name" value="Sugar_transporter_CS"/>
</dbReference>
<dbReference type="PANTHER" id="PTHR23521">
    <property type="entry name" value="TRANSPORTER MFS SUPERFAMILY"/>
    <property type="match status" value="1"/>
</dbReference>
<feature type="transmembrane region" description="Helical" evidence="7">
    <location>
        <begin position="68"/>
        <end position="86"/>
    </location>
</feature>
<dbReference type="InterPro" id="IPR020846">
    <property type="entry name" value="MFS_dom"/>
</dbReference>
<evidence type="ECO:0000259" key="8">
    <source>
        <dbReference type="PROSITE" id="PS50850"/>
    </source>
</evidence>
<evidence type="ECO:0000256" key="7">
    <source>
        <dbReference type="SAM" id="Phobius"/>
    </source>
</evidence>
<name>A0ABT8IHY0_9BACL</name>
<dbReference type="InterPro" id="IPR036259">
    <property type="entry name" value="MFS_trans_sf"/>
</dbReference>
<keyword evidence="6 7" id="KW-0472">Membrane</keyword>
<dbReference type="Pfam" id="PF12832">
    <property type="entry name" value="MFS_1_like"/>
    <property type="match status" value="1"/>
</dbReference>
<evidence type="ECO:0000256" key="2">
    <source>
        <dbReference type="ARBA" id="ARBA00022448"/>
    </source>
</evidence>
<keyword evidence="2" id="KW-0813">Transport</keyword>
<evidence type="ECO:0000256" key="6">
    <source>
        <dbReference type="ARBA" id="ARBA00023136"/>
    </source>
</evidence>
<evidence type="ECO:0000256" key="4">
    <source>
        <dbReference type="ARBA" id="ARBA00022692"/>
    </source>
</evidence>
<organism evidence="9 10">
    <name type="scientific">Polycladomyces subterraneus</name>
    <dbReference type="NCBI Taxonomy" id="1016997"/>
    <lineage>
        <taxon>Bacteria</taxon>
        <taxon>Bacillati</taxon>
        <taxon>Bacillota</taxon>
        <taxon>Bacilli</taxon>
        <taxon>Bacillales</taxon>
        <taxon>Thermoactinomycetaceae</taxon>
        <taxon>Polycladomyces</taxon>
    </lineage>
</organism>
<feature type="transmembrane region" description="Helical" evidence="7">
    <location>
        <begin position="378"/>
        <end position="396"/>
    </location>
</feature>
<dbReference type="PANTHER" id="PTHR23521:SF2">
    <property type="entry name" value="TRANSPORTER MFS SUPERFAMILY"/>
    <property type="match status" value="1"/>
</dbReference>
<feature type="transmembrane region" description="Helical" evidence="7">
    <location>
        <begin position="93"/>
        <end position="120"/>
    </location>
</feature>
<feature type="transmembrane region" description="Helical" evidence="7">
    <location>
        <begin position="288"/>
        <end position="307"/>
    </location>
</feature>
<keyword evidence="3" id="KW-1003">Cell membrane</keyword>
<dbReference type="EMBL" id="JANRHH010000003">
    <property type="protein sequence ID" value="MDN4592389.1"/>
    <property type="molecule type" value="Genomic_DNA"/>
</dbReference>